<dbReference type="VEuPathDB" id="TriTrypDB:LMJLV39_230016200"/>
<dbReference type="EMBL" id="FR796419">
    <property type="protein sequence ID" value="CAJ04419.1"/>
    <property type="molecule type" value="Genomic_DNA"/>
</dbReference>
<dbReference type="AlphaFoldDB" id="Q4QB88"/>
<dbReference type="VEuPathDB" id="TriTrypDB:LmjF.23.0750"/>
<sequence>MMRGFIKEPPAIHMKCLLRPMHMKDRRKGSIHAQSGGRMYTPRLHVPGVCVCAFLSPRTSMHAGSTLSWAFFPYCRFSLHLRVSHLCGERCASLPGSMQHSSLLCRLHPRLLPEARQSSQPSMLPLSPSLALMFRIAMWRWCIFLLSCLSVHAHGHGVVRLPPPPPNGACARTTTPMPYQHASMHPERKRMDEDFLSCLRRVTVGYHSMLKHTYRVLVVFNQGFPALQRFAQQKFLPSNPLSSSCLWLDEADFLEVKARASFYNVPNPLRIDPYAHHPFLSRYAPEQVRREAAGQWKKGRQKAKGATHTAHKDAAATRPVAAHGARPQATNTTEAEAPDHLRTAAEDEAAGHGAASEPVLTGCNSGAGPQNSMEEATLPRRCRGRPPGRTAAAAQPAMQAQIAEQVPHYQVPICTVTLTKPLYLFNMDQMYLAEEGTAVPPLAARCLGRDMMGAYDHERDRALAAWPPRNMSFAGGDGPLALAANPQRPWDEPTPMLGEAASLTWSREHRIAEGVRELQGRFPNSASDHLCPQGCRHMYSISTRHPYSLPLQHTLSILAHRHGYRSQWWGTLKQWSSIGVLPQPGQNEHILPISVPSKIVHISLIEDAATVMQRCIILAKHRKLIYMFAAAAPVGLPESDVDAMGAHALTRAQQPTSFLPHPGDARHHGSHPDGLSRIFTSALEDMRVNKRSLPVYFTLRQLRMLKLKLRPDAVGLRPTAAGAAEVLHIRDGAEAVGVWDGEVSAADGEAATAATAPMATVSVDAASTEPRGGMALSCCDATIATIQSTTTPAQASAGMLEYWYHLSQVYFPDSYLVPSVVLTAEFENPGVPLNGVNGQRLPYTTLLYESLVNQHPEVAAVVRRASAADVERGTDDAGLKVSRKSAEHRSCVDAQGAVPAQQGLGRNQDIAPPCASAAAHTFGSSEVEVDEEDLAIARFVATHSSPKHTQGRSLWYQAQDVLAAGGVVDVNSAPVEVMKKPAALWMGVTEAGGSGILEGGSLDKLPGNMFCNVECLTNPDEALRLISVPFDPM</sequence>
<accession>Q4QB88</accession>
<dbReference type="OMA" id="LYLFNMD"/>
<protein>
    <recommendedName>
        <fullName evidence="2">Trypanosoma Tc-38 (p38) protein domain-containing protein</fullName>
    </recommendedName>
</protein>
<dbReference type="eggNOG" id="ENOG502SASE">
    <property type="taxonomic scope" value="Eukaryota"/>
</dbReference>
<dbReference type="Pfam" id="PF20054">
    <property type="entry name" value="Tc-38"/>
    <property type="match status" value="1"/>
</dbReference>
<feature type="domain" description="Trypanosoma Tc-38 (p38) protein" evidence="2">
    <location>
        <begin position="544"/>
        <end position="608"/>
    </location>
</feature>
<reference evidence="3 4" key="2">
    <citation type="journal article" date="2011" name="Genome Res.">
        <title>Chromosome and gene copy number variation allow major structural change between species and strains of Leishmania.</title>
        <authorList>
            <person name="Rogers M.B."/>
            <person name="Hilley J.D."/>
            <person name="Dickens N.J."/>
            <person name="Wilkes J."/>
            <person name="Bates P.A."/>
            <person name="Depledge D.P."/>
            <person name="Harris D."/>
            <person name="Her Y."/>
            <person name="Herzyk P."/>
            <person name="Imamura H."/>
            <person name="Otto T.D."/>
            <person name="Sanders M."/>
            <person name="Seeger K."/>
            <person name="Dujardin J.C."/>
            <person name="Berriman M."/>
            <person name="Smith D.F."/>
            <person name="Hertz-Fowler C."/>
            <person name="Mottram J.C."/>
        </authorList>
    </citation>
    <scope>NUCLEOTIDE SEQUENCE [LARGE SCALE GENOMIC DNA]</scope>
    <source>
        <strain evidence="4">MHOM/IL/81/Friedlin</strain>
    </source>
</reference>
<dbReference type="GeneID" id="5652059"/>
<dbReference type="InParanoid" id="Q4QB88"/>
<evidence type="ECO:0000259" key="2">
    <source>
        <dbReference type="Pfam" id="PF20054"/>
    </source>
</evidence>
<evidence type="ECO:0000256" key="1">
    <source>
        <dbReference type="SAM" id="MobiDB-lite"/>
    </source>
</evidence>
<reference evidence="3 4" key="1">
    <citation type="journal article" date="2005" name="Science">
        <title>The genome of the kinetoplastid parasite, Leishmania major.</title>
        <authorList>
            <person name="Ivens A.C."/>
            <person name="Peacock C.S."/>
            <person name="Worthey E.A."/>
            <person name="Murphy L."/>
            <person name="Aggarwal G."/>
            <person name="Berriman M."/>
            <person name="Sisk E."/>
            <person name="Rajandream M.A."/>
            <person name="Adlem E."/>
            <person name="Aert R."/>
            <person name="Anupama A."/>
            <person name="Apostolou Z."/>
            <person name="Attipoe P."/>
            <person name="Bason N."/>
            <person name="Bauser C."/>
            <person name="Beck A."/>
            <person name="Beverley S.M."/>
            <person name="Bianchettin G."/>
            <person name="Borzym K."/>
            <person name="Bothe G."/>
            <person name="Bruschi C.V."/>
            <person name="Collins M."/>
            <person name="Cadag E."/>
            <person name="Ciarloni L."/>
            <person name="Clayton C."/>
            <person name="Coulson R.M."/>
            <person name="Cronin A."/>
            <person name="Cruz A.K."/>
            <person name="Davies R.M."/>
            <person name="De Gaudenzi J."/>
            <person name="Dobson D.E."/>
            <person name="Duesterhoeft A."/>
            <person name="Fazelina G."/>
            <person name="Fosker N."/>
            <person name="Frasch A.C."/>
            <person name="Fraser A."/>
            <person name="Fuchs M."/>
            <person name="Gabel C."/>
            <person name="Goble A."/>
            <person name="Goffeau A."/>
            <person name="Harris D."/>
            <person name="Hertz-Fowler C."/>
            <person name="Hilbert H."/>
            <person name="Horn D."/>
            <person name="Huang Y."/>
            <person name="Klages S."/>
            <person name="Knights A."/>
            <person name="Kube M."/>
            <person name="Larke N."/>
            <person name="Litvin L."/>
            <person name="Lord A."/>
            <person name="Louie T."/>
            <person name="Marra M."/>
            <person name="Masuy D."/>
            <person name="Matthews K."/>
            <person name="Michaeli S."/>
            <person name="Mottram J.C."/>
            <person name="Muller-Auer S."/>
            <person name="Munden H."/>
            <person name="Nelson S."/>
            <person name="Norbertczak H."/>
            <person name="Oliver K."/>
            <person name="O'neil S."/>
            <person name="Pentony M."/>
            <person name="Pohl T.M."/>
            <person name="Price C."/>
            <person name="Purnelle B."/>
            <person name="Quail M.A."/>
            <person name="Rabbinowitsch E."/>
            <person name="Reinhardt R."/>
            <person name="Rieger M."/>
            <person name="Rinta J."/>
            <person name="Robben J."/>
            <person name="Robertson L."/>
            <person name="Ruiz J.C."/>
            <person name="Rutter S."/>
            <person name="Saunders D."/>
            <person name="Schafer M."/>
            <person name="Schein J."/>
            <person name="Schwartz D.C."/>
            <person name="Seeger K."/>
            <person name="Seyler A."/>
            <person name="Sharp S."/>
            <person name="Shin H."/>
            <person name="Sivam D."/>
            <person name="Squares R."/>
            <person name="Squares S."/>
            <person name="Tosato V."/>
            <person name="Vogt C."/>
            <person name="Volckaert G."/>
            <person name="Wambutt R."/>
            <person name="Warren T."/>
            <person name="Wedler H."/>
            <person name="Woodward J."/>
            <person name="Zhou S."/>
            <person name="Zimmermann W."/>
            <person name="Smith D.F."/>
            <person name="Blackwell J.M."/>
            <person name="Stuart K.D."/>
            <person name="Barrell B."/>
            <person name="Myler P.J."/>
        </authorList>
    </citation>
    <scope>NUCLEOTIDE SEQUENCE [LARGE SCALE GENOMIC DNA]</scope>
    <source>
        <strain evidence="4">MHOM/IL/81/Friedlin</strain>
    </source>
</reference>
<dbReference type="Proteomes" id="UP000000542">
    <property type="component" value="Chromosome 23"/>
</dbReference>
<dbReference type="HOGENOM" id="CLU_293976_0_0_1"/>
<feature type="region of interest" description="Disordered" evidence="1">
    <location>
        <begin position="290"/>
        <end position="338"/>
    </location>
</feature>
<dbReference type="KEGG" id="lma:LMJF_23_0750"/>
<evidence type="ECO:0000313" key="3">
    <source>
        <dbReference type="EMBL" id="CAJ04419.1"/>
    </source>
</evidence>
<evidence type="ECO:0000313" key="4">
    <source>
        <dbReference type="Proteomes" id="UP000000542"/>
    </source>
</evidence>
<keyword evidence="4" id="KW-1185">Reference proteome</keyword>
<dbReference type="VEuPathDB" id="TriTrypDB:LMJSD75_230016500"/>
<proteinExistence type="predicted"/>
<dbReference type="InterPro" id="IPR045399">
    <property type="entry name" value="Tc-38"/>
</dbReference>
<dbReference type="VEuPathDB" id="TriTrypDB:LMJFC_230016700"/>
<gene>
    <name evidence="3" type="ORF">LMJF_23_0750</name>
</gene>
<dbReference type="RefSeq" id="XP_001683410.1">
    <property type="nucleotide sequence ID" value="XM_001683358.1"/>
</dbReference>
<organism evidence="3 4">
    <name type="scientific">Leishmania major</name>
    <dbReference type="NCBI Taxonomy" id="5664"/>
    <lineage>
        <taxon>Eukaryota</taxon>
        <taxon>Discoba</taxon>
        <taxon>Euglenozoa</taxon>
        <taxon>Kinetoplastea</taxon>
        <taxon>Metakinetoplastina</taxon>
        <taxon>Trypanosomatida</taxon>
        <taxon>Trypanosomatidae</taxon>
        <taxon>Leishmaniinae</taxon>
        <taxon>Leishmania</taxon>
    </lineage>
</organism>
<name>Q4QB88_LEIMA</name>